<dbReference type="AlphaFoldDB" id="A0A2K2FAJ8"/>
<dbReference type="CDD" id="cd00555">
    <property type="entry name" value="Maf"/>
    <property type="match status" value="1"/>
</dbReference>
<dbReference type="OrthoDB" id="9807767at2"/>
<comment type="similarity">
    <text evidence="3">Belongs to the Maf family. YhdE subfamily.</text>
</comment>
<feature type="active site" description="Proton acceptor" evidence="3">
    <location>
        <position position="70"/>
    </location>
</feature>
<feature type="site" description="Important for substrate specificity" evidence="3">
    <location>
        <position position="12"/>
    </location>
</feature>
<keyword evidence="3" id="KW-0546">Nucleotide metabolism</keyword>
<dbReference type="Pfam" id="PF02545">
    <property type="entry name" value="Maf"/>
    <property type="match status" value="1"/>
</dbReference>
<dbReference type="SUPFAM" id="SSF52972">
    <property type="entry name" value="ITPase-like"/>
    <property type="match status" value="1"/>
</dbReference>
<comment type="catalytic activity">
    <reaction evidence="3">
        <text>UTP + H2O = UMP + diphosphate + H(+)</text>
        <dbReference type="Rhea" id="RHEA:29395"/>
        <dbReference type="ChEBI" id="CHEBI:15377"/>
        <dbReference type="ChEBI" id="CHEBI:15378"/>
        <dbReference type="ChEBI" id="CHEBI:33019"/>
        <dbReference type="ChEBI" id="CHEBI:46398"/>
        <dbReference type="ChEBI" id="CHEBI:57865"/>
        <dbReference type="EC" id="3.6.1.9"/>
    </reaction>
</comment>
<name>A0A2K2FAJ8_9CLOT</name>
<proteinExistence type="inferred from homology"/>
<dbReference type="HAMAP" id="MF_00528">
    <property type="entry name" value="Maf"/>
    <property type="match status" value="1"/>
</dbReference>
<dbReference type="PIRSF" id="PIRSF006305">
    <property type="entry name" value="Maf"/>
    <property type="match status" value="1"/>
</dbReference>
<dbReference type="NCBIfam" id="TIGR00172">
    <property type="entry name" value="maf"/>
    <property type="match status" value="1"/>
</dbReference>
<comment type="caution">
    <text evidence="3">Lacks conserved residue(s) required for the propagation of feature annotation.</text>
</comment>
<reference evidence="5" key="1">
    <citation type="submission" date="2017-06" db="EMBL/GenBank/DDBJ databases">
        <title>Investigating the central metabolism of Clostridium thermosuccinogenes.</title>
        <authorList>
            <person name="Koendjbiharie J.G."/>
            <person name="Van Kranenburg R."/>
            <person name="Vriesendorp B."/>
        </authorList>
    </citation>
    <scope>NUCLEOTIDE SEQUENCE [LARGE SCALE GENOMIC DNA]</scope>
    <source>
        <strain evidence="5">DSM 5806</strain>
    </source>
</reference>
<keyword evidence="3" id="KW-0963">Cytoplasm</keyword>
<dbReference type="GO" id="GO:0009117">
    <property type="term" value="P:nucleotide metabolic process"/>
    <property type="evidence" value="ECO:0007669"/>
    <property type="project" value="UniProtKB-KW"/>
</dbReference>
<dbReference type="EC" id="3.6.1.9" evidence="3"/>
<dbReference type="InterPro" id="IPR029001">
    <property type="entry name" value="ITPase-like_fam"/>
</dbReference>
<feature type="site" description="Important for substrate specificity" evidence="3">
    <location>
        <position position="154"/>
    </location>
</feature>
<accession>A0A2K2FAJ8</accession>
<evidence type="ECO:0000313" key="4">
    <source>
        <dbReference type="EMBL" id="PNT95778.1"/>
    </source>
</evidence>
<comment type="function">
    <text evidence="3">Nucleoside triphosphate pyrophosphatase that hydrolyzes dTTP and UTP. May have a dual role in cell division arrest and in preventing the incorporation of modified nucleotides into cellular nucleic acids.</text>
</comment>
<evidence type="ECO:0000256" key="3">
    <source>
        <dbReference type="HAMAP-Rule" id="MF_00528"/>
    </source>
</evidence>
<comment type="catalytic activity">
    <reaction evidence="3">
        <text>dTTP + H2O = dTMP + diphosphate + H(+)</text>
        <dbReference type="Rhea" id="RHEA:28534"/>
        <dbReference type="ChEBI" id="CHEBI:15377"/>
        <dbReference type="ChEBI" id="CHEBI:15378"/>
        <dbReference type="ChEBI" id="CHEBI:33019"/>
        <dbReference type="ChEBI" id="CHEBI:37568"/>
        <dbReference type="ChEBI" id="CHEBI:63528"/>
        <dbReference type="EC" id="3.6.1.9"/>
    </reaction>
</comment>
<organism evidence="4 5">
    <name type="scientific">Clostridium thermosuccinogenes</name>
    <dbReference type="NCBI Taxonomy" id="84032"/>
    <lineage>
        <taxon>Bacteria</taxon>
        <taxon>Bacillati</taxon>
        <taxon>Bacillota</taxon>
        <taxon>Clostridia</taxon>
        <taxon>Eubacteriales</taxon>
        <taxon>Clostridiaceae</taxon>
        <taxon>Clostridium</taxon>
    </lineage>
</organism>
<dbReference type="GO" id="GO:0036221">
    <property type="term" value="F:UTP diphosphatase activity"/>
    <property type="evidence" value="ECO:0007669"/>
    <property type="project" value="RHEA"/>
</dbReference>
<dbReference type="GO" id="GO:0005737">
    <property type="term" value="C:cytoplasm"/>
    <property type="evidence" value="ECO:0007669"/>
    <property type="project" value="UniProtKB-SubCell"/>
</dbReference>
<keyword evidence="5" id="KW-1185">Reference proteome</keyword>
<gene>
    <name evidence="4" type="primary">maf</name>
    <name evidence="4" type="ORF">CDQ84_16420</name>
</gene>
<comment type="cofactor">
    <cofactor evidence="1 3">
        <name>a divalent metal cation</name>
        <dbReference type="ChEBI" id="CHEBI:60240"/>
    </cofactor>
</comment>
<evidence type="ECO:0000313" key="5">
    <source>
        <dbReference type="Proteomes" id="UP000236151"/>
    </source>
</evidence>
<evidence type="ECO:0000256" key="1">
    <source>
        <dbReference type="ARBA" id="ARBA00001968"/>
    </source>
</evidence>
<dbReference type="KEGG" id="cthd:CDO33_15430"/>
<feature type="site" description="Important for substrate specificity" evidence="3">
    <location>
        <position position="71"/>
    </location>
</feature>
<keyword evidence="2 3" id="KW-0378">Hydrolase</keyword>
<dbReference type="GO" id="GO:0036218">
    <property type="term" value="F:dTTP diphosphatase activity"/>
    <property type="evidence" value="ECO:0007669"/>
    <property type="project" value="RHEA"/>
</dbReference>
<dbReference type="Gene3D" id="3.90.950.10">
    <property type="match status" value="1"/>
</dbReference>
<dbReference type="Proteomes" id="UP000236151">
    <property type="component" value="Unassembled WGS sequence"/>
</dbReference>
<protein>
    <recommendedName>
        <fullName evidence="3">dTTP/UTP pyrophosphatase</fullName>
        <shortName evidence="3">dTTPase/UTPase</shortName>
        <ecNumber evidence="3">3.6.1.9</ecNumber>
    </recommendedName>
    <alternativeName>
        <fullName evidence="3">Nucleoside triphosphate pyrophosphatase</fullName>
    </alternativeName>
    <alternativeName>
        <fullName evidence="3">Nucleotide pyrophosphatase</fullName>
        <shortName evidence="3">Nucleotide PPase</shortName>
    </alternativeName>
</protein>
<comment type="caution">
    <text evidence="4">The sequence shown here is derived from an EMBL/GenBank/DDBJ whole genome shotgun (WGS) entry which is preliminary data.</text>
</comment>
<evidence type="ECO:0000256" key="2">
    <source>
        <dbReference type="ARBA" id="ARBA00022801"/>
    </source>
</evidence>
<dbReference type="InterPro" id="IPR003697">
    <property type="entry name" value="Maf-like"/>
</dbReference>
<comment type="subcellular location">
    <subcellularLocation>
        <location evidence="3">Cytoplasm</location>
    </subcellularLocation>
</comment>
<dbReference type="RefSeq" id="WP_103082825.1">
    <property type="nucleotide sequence ID" value="NZ_CP021850.1"/>
</dbReference>
<sequence>MKEIVLASASPRRSELLKRVGIAFSVMPSNIEEKIDVSWEPEVLAEELSYSKALYIAEQLKRDCLVIGADTIVVKDGVLGKPRDEAEAYEMLKRLQGSWHEVITGVTIINAGDMVSLKDHVKTRVKMRSMTDDVIYSYIRTKEPMDKAGAYGVQGMGALLVEAIEGCYFNVVGLPLMKLGTMLENFGVRLL</sequence>
<dbReference type="PANTHER" id="PTHR43213:SF5">
    <property type="entry name" value="BIFUNCTIONAL DTTP_UTP PYROPHOSPHATASE_METHYLTRANSFERASE PROTEIN-RELATED"/>
    <property type="match status" value="1"/>
</dbReference>
<dbReference type="EMBL" id="NIOJ01000059">
    <property type="protein sequence ID" value="PNT95778.1"/>
    <property type="molecule type" value="Genomic_DNA"/>
</dbReference>
<dbReference type="PANTHER" id="PTHR43213">
    <property type="entry name" value="BIFUNCTIONAL DTTP/UTP PYROPHOSPHATASE/METHYLTRANSFERASE PROTEIN-RELATED"/>
    <property type="match status" value="1"/>
</dbReference>